<sequence length="586" mass="65191">MIPNEFINDLLNRVDIVDVVGQYVQLKRAGANHQGLCPFHNEKSPSFTVSASKQFYHCFGCGAHGSALGFLMEHNGLTFVEAINDLARQAGMTVPQDKPQSPQQVQAQIAQKVRTQNLGQVLTEAAQFYKHQLREHPHAIAYLKRRGLSGEIAQRFGLGFAPFEPTLSSIFDDYNESSSLLDAGLCKQREGQNRRYDFFRERIMFPIRNTKGQIIGFGGRILDKGEPKYLNSPETPLFQKGQELYGLFEARSAIAQHQYALIVEGYMDVVALAQAGLANAVATLGTATSTAHVQKLFRFTDTIVFSFDGDGAGRKAAWRAMINALPLATDTRTIKFLFLPPEHDPDTFVREKGMDAFVAEVQTAMTLSQFLLFGLNQAAPDGSAEARARQLHLAKPMLQSLPNGALRTHIIQALATQLSSTPNDVAEYCELITNQRPRKGAREKTKRVAPPSSVERALDLLIAHPSIAQHAHSNTWAHLPQHHALTALIEMLHAQPELAPAALSHQLDNSDHHEWYQHILQKHLREPAQMSAEDALTAYIALETQLKREALDQRLKTLAVQMSVDDAAKSEYMRVLHERAKLSPPK</sequence>
<evidence type="ECO:0000259" key="15">
    <source>
        <dbReference type="PROSITE" id="PS50880"/>
    </source>
</evidence>
<dbReference type="FunFam" id="3.90.580.10:FF:000001">
    <property type="entry name" value="DNA primase"/>
    <property type="match status" value="1"/>
</dbReference>
<proteinExistence type="inferred from homology"/>
<keyword evidence="6 12" id="KW-0479">Metal-binding</keyword>
<dbReference type="SUPFAM" id="SSF117023">
    <property type="entry name" value="DNA primase DnaG, C-terminal domain"/>
    <property type="match status" value="1"/>
</dbReference>
<dbReference type="InterPro" id="IPR016136">
    <property type="entry name" value="DNA_helicase_N/primase_C"/>
</dbReference>
<dbReference type="Gene3D" id="3.90.980.10">
    <property type="entry name" value="DNA primase, catalytic core, N-terminal domain"/>
    <property type="match status" value="1"/>
</dbReference>
<dbReference type="SUPFAM" id="SSF57783">
    <property type="entry name" value="Zinc beta-ribbon"/>
    <property type="match status" value="1"/>
</dbReference>
<keyword evidence="9" id="KW-0460">Magnesium</keyword>
<dbReference type="FunFam" id="3.40.1360.10:FF:000002">
    <property type="entry name" value="DNA primase"/>
    <property type="match status" value="1"/>
</dbReference>
<dbReference type="InterPro" id="IPR013173">
    <property type="entry name" value="DNA_primase_DnaG_DnaB-bd_dom"/>
</dbReference>
<comment type="subunit">
    <text evidence="12">Monomer. Interacts with DnaB.</text>
</comment>
<dbReference type="SMART" id="SM00400">
    <property type="entry name" value="ZnF_CHCC"/>
    <property type="match status" value="1"/>
</dbReference>
<dbReference type="SUPFAM" id="SSF56731">
    <property type="entry name" value="DNA primase core"/>
    <property type="match status" value="1"/>
</dbReference>
<evidence type="ECO:0000256" key="3">
    <source>
        <dbReference type="ARBA" id="ARBA00022679"/>
    </source>
</evidence>
<keyword evidence="5 12" id="KW-0235">DNA replication</keyword>
<dbReference type="Pfam" id="PF01807">
    <property type="entry name" value="Zn_ribbon_DnaG"/>
    <property type="match status" value="1"/>
</dbReference>
<dbReference type="GO" id="GO:0008270">
    <property type="term" value="F:zinc ion binding"/>
    <property type="evidence" value="ECO:0007669"/>
    <property type="project" value="UniProtKB-UniRule"/>
</dbReference>
<dbReference type="EC" id="2.7.7.101" evidence="12"/>
<feature type="zinc finger region" description="CHC2-type" evidence="12 14">
    <location>
        <begin position="37"/>
        <end position="61"/>
    </location>
</feature>
<keyword evidence="10 12" id="KW-0238">DNA-binding</keyword>
<keyword evidence="4 12" id="KW-0548">Nucleotidyltransferase</keyword>
<comment type="function">
    <text evidence="12 13">RNA polymerase that catalyzes the synthesis of short RNA molecules used as primers for DNA polymerase during DNA replication.</text>
</comment>
<reference evidence="17" key="1">
    <citation type="submission" date="2018-07" db="EMBL/GenBank/DDBJ databases">
        <authorList>
            <person name="Kim H."/>
        </authorList>
    </citation>
    <scope>NUCLEOTIDE SEQUENCE [LARGE SCALE GENOMIC DNA]</scope>
    <source>
        <strain evidence="17">F02</strain>
    </source>
</reference>
<comment type="domain">
    <text evidence="12">Contains an N-terminal zinc-binding domain, a central core domain that contains the primase activity, and a C-terminal DnaB-binding domain.</text>
</comment>
<evidence type="ECO:0000256" key="2">
    <source>
        <dbReference type="ARBA" id="ARBA00022515"/>
    </source>
</evidence>
<dbReference type="Pfam" id="PF08278">
    <property type="entry name" value="DnaG_DnaB_bind"/>
    <property type="match status" value="1"/>
</dbReference>
<evidence type="ECO:0000256" key="11">
    <source>
        <dbReference type="ARBA" id="ARBA00023163"/>
    </source>
</evidence>
<dbReference type="GO" id="GO:0003677">
    <property type="term" value="F:DNA binding"/>
    <property type="evidence" value="ECO:0007669"/>
    <property type="project" value="UniProtKB-KW"/>
</dbReference>
<dbReference type="Gene3D" id="3.40.1360.10">
    <property type="match status" value="1"/>
</dbReference>
<dbReference type="GO" id="GO:0005737">
    <property type="term" value="C:cytoplasm"/>
    <property type="evidence" value="ECO:0007669"/>
    <property type="project" value="TreeGrafter"/>
</dbReference>
<dbReference type="Gene3D" id="3.90.580.10">
    <property type="entry name" value="Zinc finger, CHC2-type domain"/>
    <property type="match status" value="1"/>
</dbReference>
<protein>
    <recommendedName>
        <fullName evidence="12 13">DNA primase</fullName>
        <ecNumber evidence="12">2.7.7.101</ecNumber>
    </recommendedName>
</protein>
<dbReference type="InterPro" id="IPR030846">
    <property type="entry name" value="DnaG_bac"/>
</dbReference>
<evidence type="ECO:0000256" key="6">
    <source>
        <dbReference type="ARBA" id="ARBA00022723"/>
    </source>
</evidence>
<comment type="catalytic activity">
    <reaction evidence="12">
        <text>ssDNA + n NTP = ssDNA/pppN(pN)n-1 hybrid + (n-1) diphosphate.</text>
        <dbReference type="EC" id="2.7.7.101"/>
    </reaction>
</comment>
<dbReference type="InterPro" id="IPR034151">
    <property type="entry name" value="TOPRIM_DnaG_bac"/>
</dbReference>
<dbReference type="Pfam" id="PF08275">
    <property type="entry name" value="DNAG_N"/>
    <property type="match status" value="1"/>
</dbReference>
<name>A0A345D9L0_9BURK</name>
<evidence type="ECO:0000256" key="5">
    <source>
        <dbReference type="ARBA" id="ARBA00022705"/>
    </source>
</evidence>
<dbReference type="InterPro" id="IPR013264">
    <property type="entry name" value="DNAG_N"/>
</dbReference>
<comment type="similarity">
    <text evidence="12 13">Belongs to the DnaG primase family.</text>
</comment>
<dbReference type="Gene3D" id="1.20.50.20">
    <property type="entry name" value="DnaG, RNA polymerase domain, helical bundle"/>
    <property type="match status" value="1"/>
</dbReference>
<dbReference type="SMART" id="SM00493">
    <property type="entry name" value="TOPRIM"/>
    <property type="match status" value="1"/>
</dbReference>
<evidence type="ECO:0000256" key="1">
    <source>
        <dbReference type="ARBA" id="ARBA00022478"/>
    </source>
</evidence>
<evidence type="ECO:0000256" key="9">
    <source>
        <dbReference type="ARBA" id="ARBA00022842"/>
    </source>
</evidence>
<dbReference type="InterPro" id="IPR037068">
    <property type="entry name" value="DNA_primase_core_N_sf"/>
</dbReference>
<dbReference type="AlphaFoldDB" id="A0A345D9L0"/>
<evidence type="ECO:0000256" key="8">
    <source>
        <dbReference type="ARBA" id="ARBA00022833"/>
    </source>
</evidence>
<dbReference type="Gene3D" id="1.10.860.10">
    <property type="entry name" value="DNAb Helicase, Chain A"/>
    <property type="match status" value="1"/>
</dbReference>
<dbReference type="InterPro" id="IPR036977">
    <property type="entry name" value="DNA_primase_Znf_CHC2"/>
</dbReference>
<dbReference type="Pfam" id="PF10410">
    <property type="entry name" value="DnaB_bind"/>
    <property type="match status" value="1"/>
</dbReference>
<organism evidence="16 17">
    <name type="scientific">Ephemeroptericola cinctiostellae</name>
    <dbReference type="NCBI Taxonomy" id="2268024"/>
    <lineage>
        <taxon>Bacteria</taxon>
        <taxon>Pseudomonadati</taxon>
        <taxon>Pseudomonadota</taxon>
        <taxon>Betaproteobacteria</taxon>
        <taxon>Burkholderiales</taxon>
        <taxon>Burkholderiaceae</taxon>
        <taxon>Ephemeroptericola</taxon>
    </lineage>
</organism>
<evidence type="ECO:0000256" key="7">
    <source>
        <dbReference type="ARBA" id="ARBA00022771"/>
    </source>
</evidence>
<dbReference type="GO" id="GO:0003899">
    <property type="term" value="F:DNA-directed RNA polymerase activity"/>
    <property type="evidence" value="ECO:0007669"/>
    <property type="project" value="UniProtKB-UniRule"/>
</dbReference>
<dbReference type="PANTHER" id="PTHR30313">
    <property type="entry name" value="DNA PRIMASE"/>
    <property type="match status" value="1"/>
</dbReference>
<dbReference type="InterPro" id="IPR006171">
    <property type="entry name" value="TOPRIM_dom"/>
</dbReference>
<evidence type="ECO:0000256" key="13">
    <source>
        <dbReference type="PIRNR" id="PIRNR002811"/>
    </source>
</evidence>
<dbReference type="KEGG" id="hyf:DTO96_100766"/>
<evidence type="ECO:0000313" key="17">
    <source>
        <dbReference type="Proteomes" id="UP000252182"/>
    </source>
</evidence>
<dbReference type="GO" id="GO:0000428">
    <property type="term" value="C:DNA-directed RNA polymerase complex"/>
    <property type="evidence" value="ECO:0007669"/>
    <property type="project" value="UniProtKB-KW"/>
</dbReference>
<dbReference type="RefSeq" id="WP_114562288.1">
    <property type="nucleotide sequence ID" value="NZ_CP031124.1"/>
</dbReference>
<evidence type="ECO:0000256" key="12">
    <source>
        <dbReference type="HAMAP-Rule" id="MF_00974"/>
    </source>
</evidence>
<keyword evidence="8 12" id="KW-0862">Zinc</keyword>
<feature type="domain" description="Toprim" evidence="15">
    <location>
        <begin position="258"/>
        <end position="340"/>
    </location>
</feature>
<evidence type="ECO:0000256" key="4">
    <source>
        <dbReference type="ARBA" id="ARBA00022695"/>
    </source>
</evidence>
<dbReference type="GO" id="GO:0006269">
    <property type="term" value="P:DNA replication, synthesis of primer"/>
    <property type="evidence" value="ECO:0007669"/>
    <property type="project" value="UniProtKB-UniRule"/>
</dbReference>
<evidence type="ECO:0000256" key="14">
    <source>
        <dbReference type="PIRSR" id="PIRSR002811-1"/>
    </source>
</evidence>
<dbReference type="PANTHER" id="PTHR30313:SF2">
    <property type="entry name" value="DNA PRIMASE"/>
    <property type="match status" value="1"/>
</dbReference>
<dbReference type="NCBIfam" id="TIGR01391">
    <property type="entry name" value="dnaG"/>
    <property type="match status" value="1"/>
</dbReference>
<dbReference type="CDD" id="cd03364">
    <property type="entry name" value="TOPRIM_DnaG_primases"/>
    <property type="match status" value="1"/>
</dbReference>
<dbReference type="Pfam" id="PF13155">
    <property type="entry name" value="Toprim_2"/>
    <property type="match status" value="1"/>
</dbReference>
<dbReference type="InterPro" id="IPR050219">
    <property type="entry name" value="DnaG_primase"/>
</dbReference>
<dbReference type="InterPro" id="IPR019475">
    <property type="entry name" value="DNA_primase_DnaB-bd"/>
</dbReference>
<dbReference type="GO" id="GO:1990077">
    <property type="term" value="C:primosome complex"/>
    <property type="evidence" value="ECO:0007669"/>
    <property type="project" value="UniProtKB-KW"/>
</dbReference>
<keyword evidence="17" id="KW-1185">Reference proteome</keyword>
<keyword evidence="2 12" id="KW-0639">Primosome</keyword>
<keyword evidence="3 12" id="KW-0808">Transferase</keyword>
<comment type="cofactor">
    <cofactor evidence="12 13 14">
        <name>Zn(2+)</name>
        <dbReference type="ChEBI" id="CHEBI:29105"/>
    </cofactor>
    <text evidence="12 13 14">Binds 1 zinc ion per monomer.</text>
</comment>
<keyword evidence="1 12" id="KW-0240">DNA-directed RNA polymerase</keyword>
<dbReference type="HAMAP" id="MF_00974">
    <property type="entry name" value="DNA_primase_DnaG"/>
    <property type="match status" value="1"/>
</dbReference>
<evidence type="ECO:0000313" key="16">
    <source>
        <dbReference type="EMBL" id="AXF85048.1"/>
    </source>
</evidence>
<dbReference type="OrthoDB" id="9803773at2"/>
<evidence type="ECO:0000256" key="10">
    <source>
        <dbReference type="ARBA" id="ARBA00023125"/>
    </source>
</evidence>
<dbReference type="Proteomes" id="UP000252182">
    <property type="component" value="Chromosome"/>
</dbReference>
<keyword evidence="11 12" id="KW-0804">Transcription</keyword>
<dbReference type="EMBL" id="CP031124">
    <property type="protein sequence ID" value="AXF85048.1"/>
    <property type="molecule type" value="Genomic_DNA"/>
</dbReference>
<accession>A0A345D9L0</accession>
<gene>
    <name evidence="12 16" type="primary">dnaG</name>
    <name evidence="16" type="ORF">DTO96_100766</name>
</gene>
<dbReference type="InterPro" id="IPR006295">
    <property type="entry name" value="DNA_primase_DnaG"/>
</dbReference>
<dbReference type="InterPro" id="IPR002694">
    <property type="entry name" value="Znf_CHC2"/>
</dbReference>
<keyword evidence="7 12" id="KW-0863">Zinc-finger</keyword>
<dbReference type="PIRSF" id="PIRSF002811">
    <property type="entry name" value="DnaG"/>
    <property type="match status" value="1"/>
</dbReference>
<dbReference type="PROSITE" id="PS50880">
    <property type="entry name" value="TOPRIM"/>
    <property type="match status" value="1"/>
</dbReference>